<keyword evidence="4" id="KW-0472">Membrane</keyword>
<feature type="signal peptide" evidence="6">
    <location>
        <begin position="1"/>
        <end position="20"/>
    </location>
</feature>
<gene>
    <name evidence="9" type="ORF">SAMN05192574_11015</name>
</gene>
<dbReference type="CDD" id="cd08977">
    <property type="entry name" value="SusD"/>
    <property type="match status" value="1"/>
</dbReference>
<feature type="domain" description="SusD-like N-terminal" evidence="8">
    <location>
        <begin position="43"/>
        <end position="230"/>
    </location>
</feature>
<dbReference type="Pfam" id="PF14322">
    <property type="entry name" value="SusD-like_3"/>
    <property type="match status" value="1"/>
</dbReference>
<dbReference type="InterPro" id="IPR011990">
    <property type="entry name" value="TPR-like_helical_dom_sf"/>
</dbReference>
<feature type="domain" description="RagB/SusD" evidence="7">
    <location>
        <begin position="342"/>
        <end position="424"/>
    </location>
</feature>
<dbReference type="AlphaFoldDB" id="A0A1H8R6A0"/>
<evidence type="ECO:0000256" key="2">
    <source>
        <dbReference type="ARBA" id="ARBA00006275"/>
    </source>
</evidence>
<dbReference type="Gene3D" id="1.25.40.390">
    <property type="match status" value="1"/>
</dbReference>
<evidence type="ECO:0000256" key="4">
    <source>
        <dbReference type="ARBA" id="ARBA00023136"/>
    </source>
</evidence>
<dbReference type="InterPro" id="IPR033985">
    <property type="entry name" value="SusD-like_N"/>
</dbReference>
<dbReference type="EMBL" id="FOCL01000010">
    <property type="protein sequence ID" value="SEO62189.1"/>
    <property type="molecule type" value="Genomic_DNA"/>
</dbReference>
<evidence type="ECO:0000259" key="7">
    <source>
        <dbReference type="Pfam" id="PF07980"/>
    </source>
</evidence>
<keyword evidence="10" id="KW-1185">Reference proteome</keyword>
<dbReference type="OrthoDB" id="630434at2"/>
<organism evidence="9 10">
    <name type="scientific">Mucilaginibacter gossypiicola</name>
    <dbReference type="NCBI Taxonomy" id="551995"/>
    <lineage>
        <taxon>Bacteria</taxon>
        <taxon>Pseudomonadati</taxon>
        <taxon>Bacteroidota</taxon>
        <taxon>Sphingobacteriia</taxon>
        <taxon>Sphingobacteriales</taxon>
        <taxon>Sphingobacteriaceae</taxon>
        <taxon>Mucilaginibacter</taxon>
    </lineage>
</organism>
<comment type="similarity">
    <text evidence="2">Belongs to the SusD family.</text>
</comment>
<name>A0A1H8R6A0_9SPHI</name>
<evidence type="ECO:0000256" key="3">
    <source>
        <dbReference type="ARBA" id="ARBA00022729"/>
    </source>
</evidence>
<dbReference type="Proteomes" id="UP000198942">
    <property type="component" value="Unassembled WGS sequence"/>
</dbReference>
<dbReference type="GO" id="GO:0009279">
    <property type="term" value="C:cell outer membrane"/>
    <property type="evidence" value="ECO:0007669"/>
    <property type="project" value="UniProtKB-SubCell"/>
</dbReference>
<sequence>MKRKYFLYTAAIALTVSVAACNKALDIKPTGSIDQSQAILTAKDVQSTLVGTYNRMAQSDLYAGDIFMYSDLMATQTIVNWTGTFQELTQMVNQKILVDNGFVQDTWLRGYQVINLANNVLANLNKVVADDKDRTEGEAKFIRGLMYFDLARLYGKAYNDGTPSSNLAVPIVLTPTTVVSDASYVSRATVKAVYDQAISDLTDAEAKLPETNSFRATKGAAQAILARLYLQQGNYTLAVTEANNVISSGNYSLNATYAAEFPNGTSAAHFDNTSEDIFAIQVTSQQGVNSFNTYFASSGFGGRGDVRAKTTFVADSFATNDSRGKFFTATTDGDGNPLYYRTKKYNNSLGNAHVVRLAEMYLIRAEGNFRNGTVIGATPTADVNKIRVRAGATPIGTVKLGDIIRERILELHFEGFALQDAKRLELKKVGSVQYNSPALVFPVPQRELLANKNLVQNEGY</sequence>
<evidence type="ECO:0000313" key="9">
    <source>
        <dbReference type="EMBL" id="SEO62189.1"/>
    </source>
</evidence>
<feature type="chain" id="PRO_5011794942" evidence="6">
    <location>
        <begin position="21"/>
        <end position="460"/>
    </location>
</feature>
<keyword evidence="3 6" id="KW-0732">Signal</keyword>
<evidence type="ECO:0000256" key="5">
    <source>
        <dbReference type="ARBA" id="ARBA00023237"/>
    </source>
</evidence>
<evidence type="ECO:0000313" key="10">
    <source>
        <dbReference type="Proteomes" id="UP000198942"/>
    </source>
</evidence>
<keyword evidence="5" id="KW-0998">Cell outer membrane</keyword>
<dbReference type="STRING" id="551995.SAMN05192574_11015"/>
<evidence type="ECO:0000259" key="8">
    <source>
        <dbReference type="Pfam" id="PF14322"/>
    </source>
</evidence>
<dbReference type="PROSITE" id="PS51257">
    <property type="entry name" value="PROKAR_LIPOPROTEIN"/>
    <property type="match status" value="1"/>
</dbReference>
<reference evidence="10" key="1">
    <citation type="submission" date="2016-10" db="EMBL/GenBank/DDBJ databases">
        <authorList>
            <person name="Varghese N."/>
            <person name="Submissions S."/>
        </authorList>
    </citation>
    <scope>NUCLEOTIDE SEQUENCE [LARGE SCALE GENOMIC DNA]</scope>
    <source>
        <strain evidence="10">Gh-48</strain>
    </source>
</reference>
<evidence type="ECO:0000256" key="1">
    <source>
        <dbReference type="ARBA" id="ARBA00004442"/>
    </source>
</evidence>
<accession>A0A1H8R6A0</accession>
<comment type="subcellular location">
    <subcellularLocation>
        <location evidence="1">Cell outer membrane</location>
    </subcellularLocation>
</comment>
<dbReference type="SUPFAM" id="SSF48452">
    <property type="entry name" value="TPR-like"/>
    <property type="match status" value="1"/>
</dbReference>
<evidence type="ECO:0000256" key="6">
    <source>
        <dbReference type="SAM" id="SignalP"/>
    </source>
</evidence>
<proteinExistence type="inferred from homology"/>
<protein>
    <submittedName>
        <fullName evidence="9">SusD family protein</fullName>
    </submittedName>
</protein>
<dbReference type="InterPro" id="IPR012944">
    <property type="entry name" value="SusD_RagB_dom"/>
</dbReference>
<dbReference type="Pfam" id="PF07980">
    <property type="entry name" value="SusD_RagB"/>
    <property type="match status" value="1"/>
</dbReference>
<dbReference type="RefSeq" id="WP_091217089.1">
    <property type="nucleotide sequence ID" value="NZ_FOCL01000010.1"/>
</dbReference>